<keyword evidence="2" id="KW-1185">Reference proteome</keyword>
<dbReference type="AlphaFoldDB" id="G1XTY1"/>
<dbReference type="RefSeq" id="XP_011127764.1">
    <property type="nucleotide sequence ID" value="XM_011129462.1"/>
</dbReference>
<sequence length="153" mass="16835">MPGLGTGFRYNEVGDVVRLDPNDPHSLVKELRRRGLAGVIVWPTETFVIGGLGQLYLIEEDDIPLSIVRDAAWSVAVYPASQARKVALYVGCEDLRKLAFNHRCPAFLGGNPGVDIDTSLAPPPYKEKATPQEKVEDLEWFDPTIVNSTGDSR</sequence>
<evidence type="ECO:0000313" key="2">
    <source>
        <dbReference type="Proteomes" id="UP000008784"/>
    </source>
</evidence>
<dbReference type="EMBL" id="ADOT01000316">
    <property type="protein sequence ID" value="EGX43524.1"/>
    <property type="molecule type" value="Genomic_DNA"/>
</dbReference>
<gene>
    <name evidence="1" type="ORF">AOL_s00215g260</name>
</gene>
<dbReference type="InParanoid" id="G1XTY1"/>
<proteinExistence type="predicted"/>
<dbReference type="Proteomes" id="UP000008784">
    <property type="component" value="Unassembled WGS sequence"/>
</dbReference>
<dbReference type="GeneID" id="22898669"/>
<protein>
    <submittedName>
        <fullName evidence="1">Uncharacterized protein</fullName>
    </submittedName>
</protein>
<evidence type="ECO:0000313" key="1">
    <source>
        <dbReference type="EMBL" id="EGX43524.1"/>
    </source>
</evidence>
<organism evidence="1 2">
    <name type="scientific">Arthrobotrys oligospora (strain ATCC 24927 / CBS 115.81 / DSM 1491)</name>
    <name type="common">Nematode-trapping fungus</name>
    <name type="synonym">Didymozoophaga oligospora</name>
    <dbReference type="NCBI Taxonomy" id="756982"/>
    <lineage>
        <taxon>Eukaryota</taxon>
        <taxon>Fungi</taxon>
        <taxon>Dikarya</taxon>
        <taxon>Ascomycota</taxon>
        <taxon>Pezizomycotina</taxon>
        <taxon>Orbiliomycetes</taxon>
        <taxon>Orbiliales</taxon>
        <taxon>Orbiliaceae</taxon>
        <taxon>Orbilia</taxon>
        <taxon>Orbilia oligospora</taxon>
    </lineage>
</organism>
<comment type="caution">
    <text evidence="1">The sequence shown here is derived from an EMBL/GenBank/DDBJ whole genome shotgun (WGS) entry which is preliminary data.</text>
</comment>
<reference evidence="1 2" key="1">
    <citation type="journal article" date="2011" name="PLoS Pathog.">
        <title>Genomic and proteomic analyses of the fungus Arthrobotrys oligospora provide insights into nematode-trap formation.</title>
        <authorList>
            <person name="Yang J."/>
            <person name="Wang L."/>
            <person name="Ji X."/>
            <person name="Feng Y."/>
            <person name="Li X."/>
            <person name="Zou C."/>
            <person name="Xu J."/>
            <person name="Ren Y."/>
            <person name="Mi Q."/>
            <person name="Wu J."/>
            <person name="Liu S."/>
            <person name="Liu Y."/>
            <person name="Huang X."/>
            <person name="Wang H."/>
            <person name="Niu X."/>
            <person name="Li J."/>
            <person name="Liang L."/>
            <person name="Luo Y."/>
            <person name="Ji K."/>
            <person name="Zhou W."/>
            <person name="Yu Z."/>
            <person name="Li G."/>
            <person name="Liu Y."/>
            <person name="Li L."/>
            <person name="Qiao M."/>
            <person name="Feng L."/>
            <person name="Zhang K.-Q."/>
        </authorList>
    </citation>
    <scope>NUCLEOTIDE SEQUENCE [LARGE SCALE GENOMIC DNA]</scope>
    <source>
        <strain evidence="2">ATCC 24927 / CBS 115.81 / DSM 1491</strain>
    </source>
</reference>
<name>G1XTY1_ARTOA</name>
<dbReference type="OrthoDB" id="10426095at2759"/>
<accession>G1XTY1</accession>
<dbReference type="HOGENOM" id="CLU_1712822_0_0_1"/>